<name>A0A0H3ZIH9_9VIBR</name>
<organism evidence="1">
    <name type="scientific">Vibrio genomosp. F6</name>
    <dbReference type="NCBI Taxonomy" id="723172"/>
    <lineage>
        <taxon>Bacteria</taxon>
        <taxon>Pseudomonadati</taxon>
        <taxon>Pseudomonadota</taxon>
        <taxon>Gammaproteobacteria</taxon>
        <taxon>Vibrionales</taxon>
        <taxon>Vibrionaceae</taxon>
        <taxon>Vibrio</taxon>
    </lineage>
</organism>
<dbReference type="Pfam" id="PF11140">
    <property type="entry name" value="DUF2913"/>
    <property type="match status" value="1"/>
</dbReference>
<evidence type="ECO:0000313" key="1">
    <source>
        <dbReference type="EMBL" id="AKN35718.1"/>
    </source>
</evidence>
<protein>
    <recommendedName>
        <fullName evidence="2">DUF2913 family protein</fullName>
    </recommendedName>
</protein>
<reference evidence="1" key="1">
    <citation type="journal article" date="2015" name="MBio">
        <title>Eco-Evolutionary Dynamics of Episomes among Ecologically Cohesive Bacterial Populations.</title>
        <authorList>
            <person name="Xue H."/>
            <person name="Cordero O.X."/>
            <person name="Camas F.M."/>
            <person name="Trimble W."/>
            <person name="Meyer F."/>
            <person name="Guglielmini J."/>
            <person name="Rocha E.P."/>
            <person name="Polz M.F."/>
        </authorList>
    </citation>
    <scope>NUCLEOTIDE SEQUENCE</scope>
    <source>
        <strain evidence="1">FF_110</strain>
    </source>
</reference>
<accession>A0A0H3ZIH9</accession>
<dbReference type="EMBL" id="KP795448">
    <property type="protein sequence ID" value="AKN35718.1"/>
    <property type="molecule type" value="Genomic_DNA"/>
</dbReference>
<sequence>MSQKLKHYQALDNIITHSLLALYGEVSKQGGFWTVKKRNEFLVKFIKPKVKQAQFSTCKNDLKAMISIGRKASGNLEKKLWDLNQLNLDYHAQFSQADELYIMLTHMYEQHQFPSMLDSDNSMVEETLYMSEKEIEQGFDEANHQIKPLAMTVKTHRLQALVDAVQAQGTYRVEVDHVDEHEVIHLLLHRRE</sequence>
<evidence type="ECO:0008006" key="2">
    <source>
        <dbReference type="Google" id="ProtNLM"/>
    </source>
</evidence>
<dbReference type="AlphaFoldDB" id="A0A0H3ZIH9"/>
<dbReference type="InterPro" id="IPR021316">
    <property type="entry name" value="DUF2913"/>
</dbReference>
<proteinExistence type="predicted"/>